<gene>
    <name evidence="1" type="ORF">ALEPTO_LOCUS5623</name>
</gene>
<sequence>MGLYNNVNNYIILDSHGYFTSFSTSIPGTCATEEIEMVKRGIADLIQCLPMDEPINIEEYIDIDRNKEIISLLMKTFYSKRFSEALLGCDNMLAYIAQKNLNIDFSAINTLNNLRKKITQTSAELA</sequence>
<accession>A0A9N9AZA7</accession>
<evidence type="ECO:0000313" key="2">
    <source>
        <dbReference type="Proteomes" id="UP000789508"/>
    </source>
</evidence>
<keyword evidence="2" id="KW-1185">Reference proteome</keyword>
<evidence type="ECO:0000313" key="1">
    <source>
        <dbReference type="EMBL" id="CAG8545568.1"/>
    </source>
</evidence>
<dbReference type="AlphaFoldDB" id="A0A9N9AZA7"/>
<dbReference type="Proteomes" id="UP000789508">
    <property type="component" value="Unassembled WGS sequence"/>
</dbReference>
<proteinExistence type="predicted"/>
<organism evidence="1 2">
    <name type="scientific">Ambispora leptoticha</name>
    <dbReference type="NCBI Taxonomy" id="144679"/>
    <lineage>
        <taxon>Eukaryota</taxon>
        <taxon>Fungi</taxon>
        <taxon>Fungi incertae sedis</taxon>
        <taxon>Mucoromycota</taxon>
        <taxon>Glomeromycotina</taxon>
        <taxon>Glomeromycetes</taxon>
        <taxon>Archaeosporales</taxon>
        <taxon>Ambisporaceae</taxon>
        <taxon>Ambispora</taxon>
    </lineage>
</organism>
<name>A0A9N9AZA7_9GLOM</name>
<comment type="caution">
    <text evidence="1">The sequence shown here is derived from an EMBL/GenBank/DDBJ whole genome shotgun (WGS) entry which is preliminary data.</text>
</comment>
<dbReference type="OrthoDB" id="2426688at2759"/>
<reference evidence="1" key="1">
    <citation type="submission" date="2021-06" db="EMBL/GenBank/DDBJ databases">
        <authorList>
            <person name="Kallberg Y."/>
            <person name="Tangrot J."/>
            <person name="Rosling A."/>
        </authorList>
    </citation>
    <scope>NUCLEOTIDE SEQUENCE</scope>
    <source>
        <strain evidence="1">FL130A</strain>
    </source>
</reference>
<protein>
    <submittedName>
        <fullName evidence="1">2913_t:CDS:1</fullName>
    </submittedName>
</protein>
<dbReference type="EMBL" id="CAJVPS010001634">
    <property type="protein sequence ID" value="CAG8545568.1"/>
    <property type="molecule type" value="Genomic_DNA"/>
</dbReference>